<evidence type="ECO:0000256" key="4">
    <source>
        <dbReference type="ARBA" id="ARBA00023014"/>
    </source>
</evidence>
<dbReference type="PANTHER" id="PTHR11228">
    <property type="entry name" value="RADICAL SAM DOMAIN PROTEIN"/>
    <property type="match status" value="1"/>
</dbReference>
<name>A0A2T0KPE2_9ACTN</name>
<keyword evidence="1" id="KW-0949">S-adenosyl-L-methionine</keyword>
<reference evidence="6 7" key="1">
    <citation type="submission" date="2018-03" db="EMBL/GenBank/DDBJ databases">
        <title>Genomic Encyclopedia of Archaeal and Bacterial Type Strains, Phase II (KMG-II): from individual species to whole genera.</title>
        <authorList>
            <person name="Goeker M."/>
        </authorList>
    </citation>
    <scope>NUCLEOTIDE SEQUENCE [LARGE SCALE GENOMIC DNA]</scope>
    <source>
        <strain evidence="6 7">DSM 43146</strain>
    </source>
</reference>
<keyword evidence="7" id="KW-1185">Reference proteome</keyword>
<dbReference type="SFLD" id="SFLDS00029">
    <property type="entry name" value="Radical_SAM"/>
    <property type="match status" value="1"/>
</dbReference>
<dbReference type="SFLD" id="SFLDG01067">
    <property type="entry name" value="SPASM/twitch_domain_containing"/>
    <property type="match status" value="1"/>
</dbReference>
<dbReference type="PANTHER" id="PTHR11228:SF7">
    <property type="entry name" value="PQQA PEPTIDE CYCLASE"/>
    <property type="match status" value="1"/>
</dbReference>
<sequence length="370" mass="40127">MFQAIISPQEDQFVAVRPGHDAAMQLPAAFYAALADLADEDGAVPDWFADAAAQAWAMDFRDRPVRDVLMVREPSTLPVTYSRASWEINLGCNFSCEHCYLEQRPFAGMTLDQKLQTLAVLRDMGVLWFQITGGEPLIDPHFAESYRAAHDAGMMVEVLTNGSRLARPDILDIFVGRRPHKIVVSLYGASAETAAALTNTKNAFQLTYKGLVAAAAAGLPVEVTIIITKHNIAELDEMRVLVRDLGFPANEFGSISPTYTGSGSTLDAQTPGYLDKSSIFQGCPAGHTSFHVDPHGNATMCKVGRENPINLVAEGPEGLLRLPAIADAQMLRTGGCTGCKLSSTCRVCRPMAKVYQEAEAPLSYYCQHGN</sequence>
<keyword evidence="3" id="KW-0408">Iron</keyword>
<dbReference type="SUPFAM" id="SSF102114">
    <property type="entry name" value="Radical SAM enzymes"/>
    <property type="match status" value="1"/>
</dbReference>
<dbReference type="InterPro" id="IPR007197">
    <property type="entry name" value="rSAM"/>
</dbReference>
<dbReference type="InterPro" id="IPR050377">
    <property type="entry name" value="Radical_SAM_PqqE_MftC-like"/>
</dbReference>
<dbReference type="Gene3D" id="3.20.20.70">
    <property type="entry name" value="Aldolase class I"/>
    <property type="match status" value="1"/>
</dbReference>
<evidence type="ECO:0000256" key="1">
    <source>
        <dbReference type="ARBA" id="ARBA00022691"/>
    </source>
</evidence>
<dbReference type="InterPro" id="IPR013785">
    <property type="entry name" value="Aldolase_TIM"/>
</dbReference>
<dbReference type="PROSITE" id="PS51918">
    <property type="entry name" value="RADICAL_SAM"/>
    <property type="match status" value="1"/>
</dbReference>
<dbReference type="RefSeq" id="WP_106315331.1">
    <property type="nucleotide sequence ID" value="NZ_BOMO01000024.1"/>
</dbReference>
<dbReference type="GO" id="GO:0051536">
    <property type="term" value="F:iron-sulfur cluster binding"/>
    <property type="evidence" value="ECO:0007669"/>
    <property type="project" value="UniProtKB-KW"/>
</dbReference>
<dbReference type="AlphaFoldDB" id="A0A2T0KPE2"/>
<comment type="caution">
    <text evidence="6">The sequence shown here is derived from an EMBL/GenBank/DDBJ whole genome shotgun (WGS) entry which is preliminary data.</text>
</comment>
<dbReference type="EMBL" id="PVMZ01000001">
    <property type="protein sequence ID" value="PRX25611.1"/>
    <property type="molecule type" value="Genomic_DNA"/>
</dbReference>
<gene>
    <name evidence="6" type="ORF">CLV67_101328</name>
</gene>
<dbReference type="GO" id="GO:0003824">
    <property type="term" value="F:catalytic activity"/>
    <property type="evidence" value="ECO:0007669"/>
    <property type="project" value="InterPro"/>
</dbReference>
<evidence type="ECO:0000313" key="7">
    <source>
        <dbReference type="Proteomes" id="UP000239415"/>
    </source>
</evidence>
<organism evidence="6 7">
    <name type="scientific">Actinoplanes italicus</name>
    <dbReference type="NCBI Taxonomy" id="113567"/>
    <lineage>
        <taxon>Bacteria</taxon>
        <taxon>Bacillati</taxon>
        <taxon>Actinomycetota</taxon>
        <taxon>Actinomycetes</taxon>
        <taxon>Micromonosporales</taxon>
        <taxon>Micromonosporaceae</taxon>
        <taxon>Actinoplanes</taxon>
    </lineage>
</organism>
<dbReference type="GO" id="GO:0046872">
    <property type="term" value="F:metal ion binding"/>
    <property type="evidence" value="ECO:0007669"/>
    <property type="project" value="UniProtKB-KW"/>
</dbReference>
<dbReference type="OrthoDB" id="9782387at2"/>
<evidence type="ECO:0000256" key="3">
    <source>
        <dbReference type="ARBA" id="ARBA00023004"/>
    </source>
</evidence>
<dbReference type="Pfam" id="PF04055">
    <property type="entry name" value="Radical_SAM"/>
    <property type="match status" value="1"/>
</dbReference>
<dbReference type="CDD" id="cd01335">
    <property type="entry name" value="Radical_SAM"/>
    <property type="match status" value="1"/>
</dbReference>
<keyword evidence="2" id="KW-0479">Metal-binding</keyword>
<accession>A0A2T0KPE2</accession>
<evidence type="ECO:0000256" key="2">
    <source>
        <dbReference type="ARBA" id="ARBA00022723"/>
    </source>
</evidence>
<evidence type="ECO:0000313" key="6">
    <source>
        <dbReference type="EMBL" id="PRX25611.1"/>
    </source>
</evidence>
<keyword evidence="4" id="KW-0411">Iron-sulfur</keyword>
<dbReference type="Proteomes" id="UP000239415">
    <property type="component" value="Unassembled WGS sequence"/>
</dbReference>
<proteinExistence type="predicted"/>
<feature type="domain" description="Radical SAM core" evidence="5">
    <location>
        <begin position="78"/>
        <end position="293"/>
    </location>
</feature>
<dbReference type="InterPro" id="IPR058240">
    <property type="entry name" value="rSAM_sf"/>
</dbReference>
<protein>
    <submittedName>
        <fullName evidence="6">MoaA/NifB/PqqE/SkfB family radical SAM enzyme</fullName>
    </submittedName>
</protein>
<evidence type="ECO:0000259" key="5">
    <source>
        <dbReference type="PROSITE" id="PS51918"/>
    </source>
</evidence>